<evidence type="ECO:0000313" key="1">
    <source>
        <dbReference type="EMBL" id="RHN59756.1"/>
    </source>
</evidence>
<comment type="caution">
    <text evidence="1">The sequence shown here is derived from an EMBL/GenBank/DDBJ whole genome shotgun (WGS) entry which is preliminary data.</text>
</comment>
<organism evidence="1">
    <name type="scientific">Medicago truncatula</name>
    <name type="common">Barrel medic</name>
    <name type="synonym">Medicago tribuloides</name>
    <dbReference type="NCBI Taxonomy" id="3880"/>
    <lineage>
        <taxon>Eukaryota</taxon>
        <taxon>Viridiplantae</taxon>
        <taxon>Streptophyta</taxon>
        <taxon>Embryophyta</taxon>
        <taxon>Tracheophyta</taxon>
        <taxon>Spermatophyta</taxon>
        <taxon>Magnoliopsida</taxon>
        <taxon>eudicotyledons</taxon>
        <taxon>Gunneridae</taxon>
        <taxon>Pentapetalae</taxon>
        <taxon>rosids</taxon>
        <taxon>fabids</taxon>
        <taxon>Fabales</taxon>
        <taxon>Fabaceae</taxon>
        <taxon>Papilionoideae</taxon>
        <taxon>50 kb inversion clade</taxon>
        <taxon>NPAAA clade</taxon>
        <taxon>Hologalegina</taxon>
        <taxon>IRL clade</taxon>
        <taxon>Trifolieae</taxon>
        <taxon>Medicago</taxon>
    </lineage>
</organism>
<dbReference type="SUPFAM" id="SSF64182">
    <property type="entry name" value="DHH phosphoesterases"/>
    <property type="match status" value="1"/>
</dbReference>
<dbReference type="PANTHER" id="PTHR12112">
    <property type="entry name" value="BNIP - RELATED"/>
    <property type="match status" value="1"/>
</dbReference>
<dbReference type="Gene3D" id="3.90.1640.10">
    <property type="entry name" value="inorganic pyrophosphatase (n-terminal core)"/>
    <property type="match status" value="1"/>
</dbReference>
<dbReference type="EMBL" id="PSQE01000004">
    <property type="protein sequence ID" value="RHN59756.1"/>
    <property type="molecule type" value="Genomic_DNA"/>
</dbReference>
<dbReference type="Gramene" id="rna21868">
    <property type="protein sequence ID" value="RHN59756.1"/>
    <property type="gene ID" value="gene21868"/>
</dbReference>
<dbReference type="Proteomes" id="UP000265566">
    <property type="component" value="Chromosome 4"/>
</dbReference>
<dbReference type="PANTHER" id="PTHR12112:SF52">
    <property type="entry name" value="DHHA2 DOMAIN-CONTAINING PROTEIN"/>
    <property type="match status" value="1"/>
</dbReference>
<protein>
    <submittedName>
        <fullName evidence="1">Putative inorganic diphosphatase</fullName>
        <ecNumber evidence="1">3.6.1.1</ecNumber>
    </submittedName>
</protein>
<keyword evidence="1" id="KW-0378">Hydrolase</keyword>
<accession>A0A396I2B4</accession>
<gene>
    <name evidence="1" type="ORF">MtrunA17_Chr4g0017271</name>
</gene>
<reference evidence="1" key="1">
    <citation type="journal article" date="2018" name="Nat. Plants">
        <title>Whole-genome landscape of Medicago truncatula symbiotic genes.</title>
        <authorList>
            <person name="Pecrix Y."/>
            <person name="Gamas P."/>
            <person name="Carrere S."/>
        </authorList>
    </citation>
    <scope>NUCLEOTIDE SEQUENCE</scope>
    <source>
        <tissue evidence="1">Leaves</tissue>
    </source>
</reference>
<dbReference type="EC" id="3.6.1.1" evidence="1"/>
<dbReference type="AlphaFoldDB" id="A0A396I2B4"/>
<sequence length="296" mass="34188">MKCKLFVDVGTIASTIMYSFYLNVTSKSDQLCIVPIININRSNLGSHVELKWLLDSCQIDQSSLIFADEACKHNCNIFILVSKIYYLYFHWTIIIRFTYVLIKFKQIDLSYYDLFGSLKILLLKSSKIANKQEKLKQAVVEIFHCRKGETIYPWVKNVTTGEESSCCTAIAEKFVTYSPEILTSKSFSKLLLAGILLDTANLRDPHCTSKDKYVTSLLINGAGRYGCNGLYQLCTKCTTYLHCKLGIYCERTLKSGKDKVFIFTYLCEFNKSYHSLTYMWYILYSLWMVLRLCTFI</sequence>
<name>A0A396I2B4_MEDTR</name>
<dbReference type="InterPro" id="IPR038763">
    <property type="entry name" value="DHH_sf"/>
</dbReference>
<proteinExistence type="predicted"/>
<dbReference type="GO" id="GO:0004427">
    <property type="term" value="F:inorganic diphosphate phosphatase activity"/>
    <property type="evidence" value="ECO:0007669"/>
    <property type="project" value="UniProtKB-EC"/>
</dbReference>